<reference evidence="2" key="1">
    <citation type="journal article" date="2022" name="Nat. Commun.">
        <title>Chromosome evolution and the genetic basis of agronomically important traits in greater yam.</title>
        <authorList>
            <person name="Bredeson J.V."/>
            <person name="Lyons J.B."/>
            <person name="Oniyinde I.O."/>
            <person name="Okereke N.R."/>
            <person name="Kolade O."/>
            <person name="Nnabue I."/>
            <person name="Nwadili C.O."/>
            <person name="Hribova E."/>
            <person name="Parker M."/>
            <person name="Nwogha J."/>
            <person name="Shu S."/>
            <person name="Carlson J."/>
            <person name="Kariba R."/>
            <person name="Muthemba S."/>
            <person name="Knop K."/>
            <person name="Barton G.J."/>
            <person name="Sherwood A.V."/>
            <person name="Lopez-Montes A."/>
            <person name="Asiedu R."/>
            <person name="Jamnadass R."/>
            <person name="Muchugi A."/>
            <person name="Goodstein D."/>
            <person name="Egesi C.N."/>
            <person name="Featherston J."/>
            <person name="Asfaw A."/>
            <person name="Simpson G.G."/>
            <person name="Dolezel J."/>
            <person name="Hendre P.S."/>
            <person name="Van Deynze A."/>
            <person name="Kumar P.L."/>
            <person name="Obidiegwu J.E."/>
            <person name="Bhattacharjee R."/>
            <person name="Rokhsar D.S."/>
        </authorList>
    </citation>
    <scope>NUCLEOTIDE SEQUENCE [LARGE SCALE GENOMIC DNA]</scope>
    <source>
        <strain evidence="2">cv. TDa95/00328</strain>
    </source>
</reference>
<gene>
    <name evidence="1" type="ORF">IHE45_06G077000</name>
</gene>
<comment type="caution">
    <text evidence="1">The sequence shown here is derived from an EMBL/GenBank/DDBJ whole genome shotgun (WGS) entry which is preliminary data.</text>
</comment>
<sequence length="175" mass="20773">MEDLEQCFEDQTNRRNSEAHHLYYLFGEEKNKFSDNILSKKELELRKEIEIEIENELEEEIKQELGHLAFRLRGLYRHKMARMNICKRGEQSSKEKVMEVRVISIRMEGEEYKIEINENNKTRTQTSIKSQVKQGKKVCVNKHVDWASTLRSGNHCIVSIDQIAKKKRFDPEKTS</sequence>
<keyword evidence="2" id="KW-1185">Reference proteome</keyword>
<proteinExistence type="predicted"/>
<name>A0ACB7VY37_DIOAL</name>
<evidence type="ECO:0000313" key="1">
    <source>
        <dbReference type="EMBL" id="KAH7679715.1"/>
    </source>
</evidence>
<dbReference type="Proteomes" id="UP000827976">
    <property type="component" value="Chromosome 6"/>
</dbReference>
<dbReference type="EMBL" id="CM037016">
    <property type="protein sequence ID" value="KAH7679715.1"/>
    <property type="molecule type" value="Genomic_DNA"/>
</dbReference>
<protein>
    <submittedName>
        <fullName evidence="1">Uncharacterized protein</fullName>
    </submittedName>
</protein>
<accession>A0ACB7VY37</accession>
<organism evidence="1 2">
    <name type="scientific">Dioscorea alata</name>
    <name type="common">Purple yam</name>
    <dbReference type="NCBI Taxonomy" id="55571"/>
    <lineage>
        <taxon>Eukaryota</taxon>
        <taxon>Viridiplantae</taxon>
        <taxon>Streptophyta</taxon>
        <taxon>Embryophyta</taxon>
        <taxon>Tracheophyta</taxon>
        <taxon>Spermatophyta</taxon>
        <taxon>Magnoliopsida</taxon>
        <taxon>Liliopsida</taxon>
        <taxon>Dioscoreales</taxon>
        <taxon>Dioscoreaceae</taxon>
        <taxon>Dioscorea</taxon>
    </lineage>
</organism>
<evidence type="ECO:0000313" key="2">
    <source>
        <dbReference type="Proteomes" id="UP000827976"/>
    </source>
</evidence>